<organism evidence="2">
    <name type="scientific">termite gut metagenome</name>
    <dbReference type="NCBI Taxonomy" id="433724"/>
    <lineage>
        <taxon>unclassified sequences</taxon>
        <taxon>metagenomes</taxon>
        <taxon>organismal metagenomes</taxon>
    </lineage>
</organism>
<accession>A0A5J4Q3J9</accession>
<dbReference type="GO" id="GO:0004497">
    <property type="term" value="F:monooxygenase activity"/>
    <property type="evidence" value="ECO:0007669"/>
    <property type="project" value="UniProtKB-KW"/>
</dbReference>
<feature type="domain" description="NYN" evidence="1">
    <location>
        <begin position="5"/>
        <end position="175"/>
    </location>
</feature>
<evidence type="ECO:0000313" key="2">
    <source>
        <dbReference type="EMBL" id="KAA6315451.1"/>
    </source>
</evidence>
<keyword evidence="2" id="KW-0503">Monooxygenase</keyword>
<reference evidence="2" key="1">
    <citation type="submission" date="2019-03" db="EMBL/GenBank/DDBJ databases">
        <title>Single cell metagenomics reveals metabolic interactions within the superorganism composed of flagellate Streblomastix strix and complex community of Bacteroidetes bacteria on its surface.</title>
        <authorList>
            <person name="Treitli S.C."/>
            <person name="Kolisko M."/>
            <person name="Husnik F."/>
            <person name="Keeling P."/>
            <person name="Hampl V."/>
        </authorList>
    </citation>
    <scope>NUCLEOTIDE SEQUENCE</scope>
    <source>
        <strain evidence="2">STM</strain>
    </source>
</reference>
<comment type="caution">
    <text evidence="2">The sequence shown here is derived from an EMBL/GenBank/DDBJ whole genome shotgun (WGS) entry which is preliminary data.</text>
</comment>
<dbReference type="InterPro" id="IPR021139">
    <property type="entry name" value="NYN"/>
</dbReference>
<dbReference type="EC" id="1.14.13.163" evidence="2"/>
<dbReference type="GO" id="GO:0004540">
    <property type="term" value="F:RNA nuclease activity"/>
    <property type="evidence" value="ECO:0007669"/>
    <property type="project" value="InterPro"/>
</dbReference>
<dbReference type="CDD" id="cd18722">
    <property type="entry name" value="PIN_NicB-like"/>
    <property type="match status" value="1"/>
</dbReference>
<gene>
    <name evidence="2" type="ORF">EZS27_034091</name>
</gene>
<name>A0A5J4Q3J9_9ZZZZ</name>
<dbReference type="Pfam" id="PF01936">
    <property type="entry name" value="NYN"/>
    <property type="match status" value="1"/>
</dbReference>
<dbReference type="AlphaFoldDB" id="A0A5J4Q3J9"/>
<dbReference type="EMBL" id="SNRY01005248">
    <property type="protein sequence ID" value="KAA6315451.1"/>
    <property type="molecule type" value="Genomic_DNA"/>
</dbReference>
<keyword evidence="2" id="KW-0560">Oxidoreductase</keyword>
<dbReference type="Gene3D" id="3.40.50.1010">
    <property type="entry name" value="5'-nuclease"/>
    <property type="match status" value="1"/>
</dbReference>
<dbReference type="PANTHER" id="PTHR35458:SF8">
    <property type="entry name" value="SLR0650 PROTEIN"/>
    <property type="match status" value="1"/>
</dbReference>
<protein>
    <submittedName>
        <fullName evidence="2">6-hydroxy-3-succinoylpyridine 3-monooxygenase HspA</fullName>
        <ecNumber evidence="2">1.14.13.163</ecNumber>
    </submittedName>
</protein>
<dbReference type="PANTHER" id="PTHR35458">
    <property type="entry name" value="SLR0755 PROTEIN"/>
    <property type="match status" value="1"/>
</dbReference>
<evidence type="ECO:0000259" key="1">
    <source>
        <dbReference type="Pfam" id="PF01936"/>
    </source>
</evidence>
<sequence length="211" mass="24661">MEKQKVIVYVDGFNFYYGLKDKSLKDHKWKKFYWLDMVAFFEKMITDKQELIAVNYFSARPHDTDSSKRQELFFSANKLNPKFHLILGRYLKKPIKCKYCGNTIHSYEEKETDVRVATQMINNVQKGNCDITIIVSADSDIIPAVELIRDINPSHKIFVYFPPLRYSISLSNSCDAQKKLSDYKARFNQSMLSNEITLPNGSIIHRPANWN</sequence>
<dbReference type="InterPro" id="IPR047140">
    <property type="entry name" value="LabA"/>
</dbReference>
<proteinExistence type="predicted"/>